<protein>
    <submittedName>
        <fullName evidence="1">Uncharacterized protein</fullName>
    </submittedName>
</protein>
<dbReference type="Proteomes" id="UP000004713">
    <property type="component" value="Unassembled WGS sequence"/>
</dbReference>
<organism evidence="1 2">
    <name type="scientific">Bacteroides stercoris ATCC 43183</name>
    <dbReference type="NCBI Taxonomy" id="449673"/>
    <lineage>
        <taxon>Bacteria</taxon>
        <taxon>Pseudomonadati</taxon>
        <taxon>Bacteroidota</taxon>
        <taxon>Bacteroidia</taxon>
        <taxon>Bacteroidales</taxon>
        <taxon>Bacteroidaceae</taxon>
        <taxon>Bacteroides</taxon>
    </lineage>
</organism>
<reference evidence="1 2" key="2">
    <citation type="submission" date="2007-11" db="EMBL/GenBank/DDBJ databases">
        <authorList>
            <person name="Fulton L."/>
            <person name="Clifton S."/>
            <person name="Fulton B."/>
            <person name="Xu J."/>
            <person name="Minx P."/>
            <person name="Pepin K.H."/>
            <person name="Johnson M."/>
            <person name="Thiruvilangam P."/>
            <person name="Bhonagiri V."/>
            <person name="Nash W.E."/>
            <person name="Mardis E.R."/>
            <person name="Wilson R.K."/>
        </authorList>
    </citation>
    <scope>NUCLEOTIDE SEQUENCE [LARGE SCALE GENOMIC DNA]</scope>
    <source>
        <strain evidence="1 2">ATCC 43183</strain>
    </source>
</reference>
<reference evidence="1 2" key="1">
    <citation type="submission" date="2007-11" db="EMBL/GenBank/DDBJ databases">
        <title>Draft genome sequence of Bacteroides stercoris(ATCC 43183).</title>
        <authorList>
            <person name="Sudarsanam P."/>
            <person name="Ley R."/>
            <person name="Guruge J."/>
            <person name="Turnbaugh P.J."/>
            <person name="Mahowald M."/>
            <person name="Liep D."/>
            <person name="Gordon J."/>
        </authorList>
    </citation>
    <scope>NUCLEOTIDE SEQUENCE [LARGE SCALE GENOMIC DNA]</scope>
    <source>
        <strain evidence="1 2">ATCC 43183</strain>
    </source>
</reference>
<comment type="caution">
    <text evidence="1">The sequence shown here is derived from an EMBL/GenBank/DDBJ whole genome shotgun (WGS) entry which is preliminary data.</text>
</comment>
<dbReference type="AlphaFoldDB" id="B0NMB6"/>
<name>B0NMB6_BACSE</name>
<accession>B0NMB6</accession>
<evidence type="ECO:0000313" key="1">
    <source>
        <dbReference type="EMBL" id="EDS16425.1"/>
    </source>
</evidence>
<gene>
    <name evidence="1" type="ORF">BACSTE_00555</name>
</gene>
<dbReference type="EMBL" id="ABFZ02000016">
    <property type="protein sequence ID" value="EDS16425.1"/>
    <property type="molecule type" value="Genomic_DNA"/>
</dbReference>
<evidence type="ECO:0000313" key="2">
    <source>
        <dbReference type="Proteomes" id="UP000004713"/>
    </source>
</evidence>
<sequence>MVNTHLYECCNFNGMLQIKDIICPNKEYIQKIFLISKQSYSNESFAVFFKCYS</sequence>
<proteinExistence type="predicted"/>
<dbReference type="HOGENOM" id="CLU_3058723_0_0_10"/>